<name>A0A087BB55_9BIFI</name>
<dbReference type="EMBL" id="JGZB01000004">
    <property type="protein sequence ID" value="KFI68255.1"/>
    <property type="molecule type" value="Genomic_DNA"/>
</dbReference>
<comment type="caution">
    <text evidence="1">The sequence shown here is derived from an EMBL/GenBank/DDBJ whole genome shotgun (WGS) entry which is preliminary data.</text>
</comment>
<dbReference type="STRING" id="1692.BMAGN_0206"/>
<proteinExistence type="predicted"/>
<sequence>MHTKSLIELLEKSYENPDGTMEGRIIQAKRCKEYNVEELQLEALARIADSIEMIEVYVKHLTKDAAKALTETLVNEATEMMSNAQQAMHNSIKGGE</sequence>
<protein>
    <submittedName>
        <fullName evidence="1">Uncharacterized protein</fullName>
    </submittedName>
</protein>
<dbReference type="RefSeq" id="WP_022860012.1">
    <property type="nucleotide sequence ID" value="NZ_JGZB01000004.1"/>
</dbReference>
<accession>A0A087BB55</accession>
<evidence type="ECO:0000313" key="1">
    <source>
        <dbReference type="EMBL" id="KFI68255.1"/>
    </source>
</evidence>
<evidence type="ECO:0000313" key="2">
    <source>
        <dbReference type="Proteomes" id="UP000029052"/>
    </source>
</evidence>
<keyword evidence="2" id="KW-1185">Reference proteome</keyword>
<organism evidence="1 2">
    <name type="scientific">Bifidobacterium magnum</name>
    <dbReference type="NCBI Taxonomy" id="1692"/>
    <lineage>
        <taxon>Bacteria</taxon>
        <taxon>Bacillati</taxon>
        <taxon>Actinomycetota</taxon>
        <taxon>Actinomycetes</taxon>
        <taxon>Bifidobacteriales</taxon>
        <taxon>Bifidobacteriaceae</taxon>
        <taxon>Bifidobacterium</taxon>
    </lineage>
</organism>
<dbReference type="AlphaFoldDB" id="A0A087BB55"/>
<reference evidence="1 2" key="1">
    <citation type="submission" date="2014-03" db="EMBL/GenBank/DDBJ databases">
        <title>Genomics of Bifidobacteria.</title>
        <authorList>
            <person name="Ventura M."/>
            <person name="Milani C."/>
            <person name="Lugli G.A."/>
        </authorList>
    </citation>
    <scope>NUCLEOTIDE SEQUENCE [LARGE SCALE GENOMIC DNA]</scope>
    <source>
        <strain evidence="1 2">LMG 11591</strain>
    </source>
</reference>
<dbReference type="Proteomes" id="UP000029052">
    <property type="component" value="Unassembled WGS sequence"/>
</dbReference>
<gene>
    <name evidence="1" type="ORF">BMAGN_0206</name>
</gene>